<evidence type="ECO:0000256" key="2">
    <source>
        <dbReference type="ARBA" id="ARBA00023157"/>
    </source>
</evidence>
<reference evidence="3" key="3">
    <citation type="submission" date="2023-05" db="EMBL/GenBank/DDBJ databases">
        <authorList>
            <person name="Smith C.H."/>
        </authorList>
    </citation>
    <scope>NUCLEOTIDE SEQUENCE</scope>
    <source>
        <strain evidence="3">CHS0354</strain>
        <tissue evidence="3">Mantle</tissue>
    </source>
</reference>
<dbReference type="InterPro" id="IPR036383">
    <property type="entry name" value="TSP1_rpt_sf"/>
</dbReference>
<evidence type="ECO:0000256" key="1">
    <source>
        <dbReference type="ARBA" id="ARBA00022737"/>
    </source>
</evidence>
<keyword evidence="4" id="KW-1185">Reference proteome</keyword>
<dbReference type="InterPro" id="IPR000884">
    <property type="entry name" value="TSP1_rpt"/>
</dbReference>
<proteinExistence type="predicted"/>
<comment type="caution">
    <text evidence="3">The sequence shown here is derived from an EMBL/GenBank/DDBJ whole genome shotgun (WGS) entry which is preliminary data.</text>
</comment>
<dbReference type="PRINTS" id="PR01705">
    <property type="entry name" value="TSP1REPEAT"/>
</dbReference>
<dbReference type="SMART" id="SM00209">
    <property type="entry name" value="TSP1"/>
    <property type="match status" value="2"/>
</dbReference>
<dbReference type="SUPFAM" id="SSF82895">
    <property type="entry name" value="TSP-1 type 1 repeat"/>
    <property type="match status" value="2"/>
</dbReference>
<dbReference type="AlphaFoldDB" id="A0AAE0VPZ6"/>
<dbReference type="FunFam" id="2.20.100.10:FF:000002">
    <property type="entry name" value="Unc-5 netrin receptor C"/>
    <property type="match status" value="1"/>
</dbReference>
<gene>
    <name evidence="3" type="ORF">CHS0354_020273</name>
</gene>
<protein>
    <submittedName>
        <fullName evidence="3">Uncharacterized protein</fullName>
    </submittedName>
</protein>
<dbReference type="Gene3D" id="2.20.100.10">
    <property type="entry name" value="Thrombospondin type-1 (TSP1) repeat"/>
    <property type="match status" value="2"/>
</dbReference>
<dbReference type="PANTHER" id="PTHR22906:SF21">
    <property type="entry name" value="SEMA DOMAIN-CONTAINING PROTEIN"/>
    <property type="match status" value="1"/>
</dbReference>
<organism evidence="3 4">
    <name type="scientific">Potamilus streckersoni</name>
    <dbReference type="NCBI Taxonomy" id="2493646"/>
    <lineage>
        <taxon>Eukaryota</taxon>
        <taxon>Metazoa</taxon>
        <taxon>Spiralia</taxon>
        <taxon>Lophotrochozoa</taxon>
        <taxon>Mollusca</taxon>
        <taxon>Bivalvia</taxon>
        <taxon>Autobranchia</taxon>
        <taxon>Heteroconchia</taxon>
        <taxon>Palaeoheterodonta</taxon>
        <taxon>Unionida</taxon>
        <taxon>Unionoidea</taxon>
        <taxon>Unionidae</taxon>
        <taxon>Ambleminae</taxon>
        <taxon>Lampsilini</taxon>
        <taxon>Potamilus</taxon>
    </lineage>
</organism>
<dbReference type="PANTHER" id="PTHR22906">
    <property type="entry name" value="PROPERDIN"/>
    <property type="match status" value="1"/>
</dbReference>
<name>A0AAE0VPZ6_9BIVA</name>
<dbReference type="InterPro" id="IPR052065">
    <property type="entry name" value="Compl_asym_regulator"/>
</dbReference>
<keyword evidence="2" id="KW-1015">Disulfide bond</keyword>
<dbReference type="PROSITE" id="PS50092">
    <property type="entry name" value="TSP1"/>
    <property type="match status" value="2"/>
</dbReference>
<reference evidence="3" key="1">
    <citation type="journal article" date="2021" name="Genome Biol. Evol.">
        <title>A High-Quality Reference Genome for a Parasitic Bivalve with Doubly Uniparental Inheritance (Bivalvia: Unionida).</title>
        <authorList>
            <person name="Smith C.H."/>
        </authorList>
    </citation>
    <scope>NUCLEOTIDE SEQUENCE</scope>
    <source>
        <strain evidence="3">CHS0354</strain>
    </source>
</reference>
<dbReference type="FunFam" id="2.20.100.10:FF:000001">
    <property type="entry name" value="semaphorin-5A isoform X1"/>
    <property type="match status" value="1"/>
</dbReference>
<dbReference type="Pfam" id="PF00090">
    <property type="entry name" value="TSP_1"/>
    <property type="match status" value="2"/>
</dbReference>
<evidence type="ECO:0000313" key="4">
    <source>
        <dbReference type="Proteomes" id="UP001195483"/>
    </source>
</evidence>
<evidence type="ECO:0000313" key="3">
    <source>
        <dbReference type="EMBL" id="KAK3585706.1"/>
    </source>
</evidence>
<reference evidence="3" key="2">
    <citation type="journal article" date="2021" name="Genome Biol. Evol.">
        <title>Developing a high-quality reference genome for a parasitic bivalve with doubly uniparental inheritance (Bivalvia: Unionida).</title>
        <authorList>
            <person name="Smith C.H."/>
        </authorList>
    </citation>
    <scope>NUCLEOTIDE SEQUENCE</scope>
    <source>
        <strain evidence="3">CHS0354</strain>
        <tissue evidence="3">Mantle</tissue>
    </source>
</reference>
<accession>A0AAE0VPZ6</accession>
<dbReference type="Proteomes" id="UP001195483">
    <property type="component" value="Unassembled WGS sequence"/>
</dbReference>
<keyword evidence="1" id="KW-0677">Repeat</keyword>
<dbReference type="EMBL" id="JAEAOA010001233">
    <property type="protein sequence ID" value="KAK3585706.1"/>
    <property type="molecule type" value="Genomic_DNA"/>
</dbReference>
<sequence>MDLLFSDSIDWETFYMQSTFGTTNVFTNGHWGSWSEWTMCPVTCGGHSQSRHRECNNPSPSNGGRQCEGSNIDSRQCPLSACHVDGNWSGWSQFSKCTVSCGMGTQMRSRSCSNPAPINGVDCVGSSMEAIICSFPACVPEPRVCDKIRLLSSISHNNSISQNGDTSCTDPSYHSSRALIQELCNAPSTSLHFGSQTPNFSPVVRKDDITGHTDYGILIECHGNQLKVGAHTINGNKSISKT</sequence>